<evidence type="ECO:0000256" key="6">
    <source>
        <dbReference type="ARBA" id="ARBA00024691"/>
    </source>
</evidence>
<feature type="domain" description="NusG-like N-terminal" evidence="10">
    <location>
        <begin position="247"/>
        <end position="338"/>
    </location>
</feature>
<name>A0ABQ9NNA6_9PEZI</name>
<evidence type="ECO:0000256" key="4">
    <source>
        <dbReference type="ARBA" id="ARBA00023163"/>
    </source>
</evidence>
<comment type="similarity">
    <text evidence="2 8">Belongs to the SPT5 family.</text>
</comment>
<dbReference type="InterPro" id="IPR057936">
    <property type="entry name" value="KOWx_Spt5"/>
</dbReference>
<dbReference type="InterPro" id="IPR041973">
    <property type="entry name" value="KOW_Spt5_1"/>
</dbReference>
<dbReference type="GO" id="GO:0003746">
    <property type="term" value="F:translation elongation factor activity"/>
    <property type="evidence" value="ECO:0007669"/>
    <property type="project" value="UniProtKB-KW"/>
</dbReference>
<dbReference type="InterPro" id="IPR039385">
    <property type="entry name" value="NGN_Euk"/>
</dbReference>
<evidence type="ECO:0000256" key="8">
    <source>
        <dbReference type="PIRNR" id="PIRNR036945"/>
    </source>
</evidence>
<dbReference type="Pfam" id="PF23290">
    <property type="entry name" value="KOW5_SPT5"/>
    <property type="match status" value="1"/>
</dbReference>
<dbReference type="CDD" id="cd06083">
    <property type="entry name" value="KOW_Spt5_3"/>
    <property type="match status" value="1"/>
</dbReference>
<dbReference type="Pfam" id="PF03439">
    <property type="entry name" value="Spt5-NGN"/>
    <property type="match status" value="1"/>
</dbReference>
<dbReference type="CDD" id="cd09888">
    <property type="entry name" value="NGN_Euk"/>
    <property type="match status" value="1"/>
</dbReference>
<dbReference type="InterPro" id="IPR022581">
    <property type="entry name" value="Spt5_N"/>
</dbReference>
<keyword evidence="13" id="KW-1185">Reference proteome</keyword>
<dbReference type="SUPFAM" id="SSF50104">
    <property type="entry name" value="Translation proteins SH3-like domain"/>
    <property type="match status" value="1"/>
</dbReference>
<evidence type="ECO:0000313" key="13">
    <source>
        <dbReference type="Proteomes" id="UP001172684"/>
    </source>
</evidence>
<comment type="subcellular location">
    <subcellularLocation>
        <location evidence="1 8">Nucleus</location>
    </subcellularLocation>
</comment>
<dbReference type="InterPro" id="IPR005824">
    <property type="entry name" value="KOW"/>
</dbReference>
<feature type="compositionally biased region" description="Gly residues" evidence="9">
    <location>
        <begin position="1013"/>
        <end position="1022"/>
    </location>
</feature>
<dbReference type="InterPro" id="IPR039659">
    <property type="entry name" value="SPT5"/>
</dbReference>
<dbReference type="PANTHER" id="PTHR11125:SF7">
    <property type="entry name" value="TRANSCRIPTION ELONGATION FACTOR SPT5"/>
    <property type="match status" value="1"/>
</dbReference>
<dbReference type="Pfam" id="PF23291">
    <property type="entry name" value="KOW4_SPT5"/>
    <property type="match status" value="1"/>
</dbReference>
<dbReference type="SMART" id="SM00738">
    <property type="entry name" value="NGN"/>
    <property type="match status" value="1"/>
</dbReference>
<dbReference type="CDD" id="cd06084">
    <property type="entry name" value="KOW_Spt5_4"/>
    <property type="match status" value="1"/>
</dbReference>
<evidence type="ECO:0000256" key="5">
    <source>
        <dbReference type="ARBA" id="ARBA00023242"/>
    </source>
</evidence>
<feature type="compositionally biased region" description="Basic and acidic residues" evidence="9">
    <location>
        <begin position="41"/>
        <end position="57"/>
    </location>
</feature>
<feature type="region of interest" description="Disordered" evidence="9">
    <location>
        <begin position="942"/>
        <end position="1061"/>
    </location>
</feature>
<evidence type="ECO:0000313" key="12">
    <source>
        <dbReference type="EMBL" id="KAJ9661355.1"/>
    </source>
</evidence>
<dbReference type="Pfam" id="PF11942">
    <property type="entry name" value="Spt5_N"/>
    <property type="match status" value="1"/>
</dbReference>
<dbReference type="InterPro" id="IPR041978">
    <property type="entry name" value="KOW_Spt5_5"/>
</dbReference>
<dbReference type="SMART" id="SM00739">
    <property type="entry name" value="KOW"/>
    <property type="match status" value="5"/>
</dbReference>
<sequence>MSNLMSYDFEGEGESEDEDFNPTAEVGSDDEDAGKAANKPARRESFAEAPEEAVKEGPEDEDDQPKATASNGDRNRRQSDDRAEDEAKDETEGADGDANGEAEDEDEADKGDAEGEEDEEDEDEEDEDDEDEEDAVRDRPRKRRKRDARLQFIDVEAEVDEEEDEELDEDDELVGDEPHPDDALELPAGAERDDRRHRELDRQRELEASMDAEKQAAALKERYGRNRVSASTSAVVPQRLLLPSVDDPTIWGVKVKPGKEREVVYSILKRWEDRINTREPIQICSAFEREKGMSGYVYIEARRQADVMPAIENIQHCYARTPPILVPIAEMPDLLRVRKSKQLQRGDYVRITRGHYAGDLALVEDVESNGIAVTLRVVPRLDYGANEDVNAEKNADTSKRKRPGVATKGKVRPPPRLFSEVEAKKKHSRYLSQISTLNRNEWKYYQDNYSDGFLIKEFKMNHLQTENVNPTLEEATRFSIAEDGVENLDLATLAATINASKSGAEYLPGDMVEIYDGEQQGVCGKAVSVHQDIVSLRVTEGDLTGQVIEAPVKSLRKKFRDGDHVKVIGGSKYRDEVGMVIRVRDDRVTLITDSTSQEITVFSKDLREASDSGGMVGDSKYDLYDLVQLDAATVACVVKVDRESLRVLTQDGSVRTLLPSNISAKLERRRHAVATDRDGSEIRHDDTVKEHGGEQKQGYVLHIHRTYLFVRNRQQAENAGVFVVRSSNVTTVAAKGGRVNNAGPDLTKMNPALQRNGGANAMPGQMAPPKTFGRDQFLGKNVTIRKGPYKGLLGIVKDATDDSARVELHSKNKIVTVKKDMLTVRDHNNNPIATGGFGSRRPGQFGATPSRVPSAYDGGRTPLPGSKTPMGDGGRTPMWNRSIAENPARTPMWARNAGREGGMTAYGGSQTAYGGQSGGASVWGGATAYGGNVWSASAKTPLHASHGASPTDPYGSKTPLYRPEQAPTPGAHGDMTPHHGAWSAPTPGGYDAPTPGFHAPTPGGPGNHPTPGSYGGGYGAGGQYATPAAAPTPGGYPETPGYYGAPETPAAPVGDEDPRYE</sequence>
<dbReference type="InterPro" id="IPR008991">
    <property type="entry name" value="Translation_prot_SH3-like_sf"/>
</dbReference>
<dbReference type="InterPro" id="IPR041975">
    <property type="entry name" value="KOW_Spt5_2"/>
</dbReference>
<evidence type="ECO:0000256" key="3">
    <source>
        <dbReference type="ARBA" id="ARBA00020181"/>
    </source>
</evidence>
<dbReference type="InterPro" id="IPR006645">
    <property type="entry name" value="NGN-like_dom"/>
</dbReference>
<keyword evidence="4 8" id="KW-0804">Transcription</keyword>
<dbReference type="Pfam" id="PF23284">
    <property type="entry name" value="KOW2_Spt5"/>
    <property type="match status" value="1"/>
</dbReference>
<feature type="domain" description="KOW" evidence="11">
    <location>
        <begin position="558"/>
        <end position="586"/>
    </location>
</feature>
<feature type="domain" description="KOW" evidence="11">
    <location>
        <begin position="681"/>
        <end position="706"/>
    </location>
</feature>
<dbReference type="Pfam" id="PF23037">
    <property type="entry name" value="KOWx_SPT5"/>
    <property type="match status" value="1"/>
</dbReference>
<evidence type="ECO:0000259" key="10">
    <source>
        <dbReference type="SMART" id="SM00738"/>
    </source>
</evidence>
<feature type="compositionally biased region" description="Acidic residues" evidence="9">
    <location>
        <begin position="82"/>
        <end position="135"/>
    </location>
</feature>
<feature type="compositionally biased region" description="Basic and acidic residues" evidence="9">
    <location>
        <begin position="190"/>
        <end position="211"/>
    </location>
</feature>
<dbReference type="InterPro" id="IPR041976">
    <property type="entry name" value="KOW_Spt5_3"/>
</dbReference>
<dbReference type="InterPro" id="IPR036735">
    <property type="entry name" value="NGN_dom_sf"/>
</dbReference>
<feature type="domain" description="KOW" evidence="11">
    <location>
        <begin position="342"/>
        <end position="369"/>
    </location>
</feature>
<accession>A0ABQ9NNA6</accession>
<comment type="caution">
    <text evidence="12">The sequence shown here is derived from an EMBL/GenBank/DDBJ whole genome shotgun (WGS) entry which is preliminary data.</text>
</comment>
<feature type="region of interest" description="Disordered" evidence="9">
    <location>
        <begin position="389"/>
        <end position="413"/>
    </location>
</feature>
<dbReference type="InterPro" id="IPR017071">
    <property type="entry name" value="TF_Spt5_eukaryote"/>
</dbReference>
<evidence type="ECO:0000256" key="7">
    <source>
        <dbReference type="ARBA" id="ARBA00025870"/>
    </source>
</evidence>
<feature type="region of interest" description="Disordered" evidence="9">
    <location>
        <begin position="1"/>
        <end position="211"/>
    </location>
</feature>
<feature type="compositionally biased region" description="Basic residues" evidence="9">
    <location>
        <begin position="399"/>
        <end position="413"/>
    </location>
</feature>
<feature type="domain" description="KOW" evidence="11">
    <location>
        <begin position="505"/>
        <end position="532"/>
    </location>
</feature>
<feature type="domain" description="KOW" evidence="11">
    <location>
        <begin position="775"/>
        <end position="802"/>
    </location>
</feature>
<evidence type="ECO:0000256" key="1">
    <source>
        <dbReference type="ARBA" id="ARBA00004123"/>
    </source>
</evidence>
<dbReference type="CDD" id="cd06082">
    <property type="entry name" value="KOW_Spt5_2"/>
    <property type="match status" value="1"/>
</dbReference>
<dbReference type="InterPro" id="IPR014722">
    <property type="entry name" value="Rib_uL2_dom2"/>
</dbReference>
<feature type="compositionally biased region" description="Acidic residues" evidence="9">
    <location>
        <begin position="155"/>
        <end position="175"/>
    </location>
</feature>
<dbReference type="Gene3D" id="3.30.70.940">
    <property type="entry name" value="NusG, N-terminal domain"/>
    <property type="match status" value="1"/>
</dbReference>
<evidence type="ECO:0000256" key="9">
    <source>
        <dbReference type="SAM" id="MobiDB-lite"/>
    </source>
</evidence>
<keyword evidence="12" id="KW-0251">Elongation factor</keyword>
<feature type="compositionally biased region" description="Acidic residues" evidence="9">
    <location>
        <begin position="9"/>
        <end position="20"/>
    </location>
</feature>
<feature type="compositionally biased region" description="Low complexity" evidence="9">
    <location>
        <begin position="1023"/>
        <end position="1046"/>
    </location>
</feature>
<comment type="subunit">
    <text evidence="7">Component of the SPT4-SPT5 complex. Interacts with RNA polymerase II.</text>
</comment>
<organism evidence="12 13">
    <name type="scientific">Coniosporium apollinis</name>
    <dbReference type="NCBI Taxonomy" id="61459"/>
    <lineage>
        <taxon>Eukaryota</taxon>
        <taxon>Fungi</taxon>
        <taxon>Dikarya</taxon>
        <taxon>Ascomycota</taxon>
        <taxon>Pezizomycotina</taxon>
        <taxon>Dothideomycetes</taxon>
        <taxon>Dothideomycetes incertae sedis</taxon>
        <taxon>Coniosporium</taxon>
    </lineage>
</organism>
<feature type="region of interest" description="Disordered" evidence="9">
    <location>
        <begin position="829"/>
        <end position="876"/>
    </location>
</feature>
<dbReference type="CDD" id="cd06085">
    <property type="entry name" value="KOW_Spt5_5"/>
    <property type="match status" value="1"/>
</dbReference>
<dbReference type="Pfam" id="PF23042">
    <property type="entry name" value="KOW1_SPT5"/>
    <property type="match status" value="1"/>
</dbReference>
<dbReference type="EMBL" id="JAPDRL010000058">
    <property type="protein sequence ID" value="KAJ9661355.1"/>
    <property type="molecule type" value="Genomic_DNA"/>
</dbReference>
<dbReference type="InterPro" id="IPR041977">
    <property type="entry name" value="KOW_Spt5_4"/>
</dbReference>
<dbReference type="Proteomes" id="UP001172684">
    <property type="component" value="Unassembled WGS sequence"/>
</dbReference>
<dbReference type="PANTHER" id="PTHR11125">
    <property type="entry name" value="SUPPRESSOR OF TY 5"/>
    <property type="match status" value="1"/>
</dbReference>
<proteinExistence type="inferred from homology"/>
<dbReference type="InterPro" id="IPR005100">
    <property type="entry name" value="NGN-domain"/>
</dbReference>
<gene>
    <name evidence="12" type="primary">SPT5</name>
    <name evidence="12" type="ORF">H2201_006547</name>
</gene>
<keyword evidence="5 8" id="KW-0539">Nucleus</keyword>
<dbReference type="Gene3D" id="2.30.30.30">
    <property type="match status" value="3"/>
</dbReference>
<evidence type="ECO:0000256" key="2">
    <source>
        <dbReference type="ARBA" id="ARBA00006956"/>
    </source>
</evidence>
<evidence type="ECO:0000259" key="11">
    <source>
        <dbReference type="SMART" id="SM00739"/>
    </source>
</evidence>
<dbReference type="PIRSF" id="PIRSF036945">
    <property type="entry name" value="Spt5"/>
    <property type="match status" value="1"/>
</dbReference>
<dbReference type="CDD" id="cd06081">
    <property type="entry name" value="KOW_Spt5_1"/>
    <property type="match status" value="1"/>
</dbReference>
<keyword evidence="12" id="KW-0648">Protein biosynthesis</keyword>
<reference evidence="12" key="1">
    <citation type="submission" date="2022-10" db="EMBL/GenBank/DDBJ databases">
        <title>Culturing micro-colonial fungi from biological soil crusts in the Mojave desert and describing Neophaeococcomyces mojavensis, and introducing the new genera and species Taxawa tesnikishii.</title>
        <authorList>
            <person name="Kurbessoian T."/>
            <person name="Stajich J.E."/>
        </authorList>
    </citation>
    <scope>NUCLEOTIDE SEQUENCE</scope>
    <source>
        <strain evidence="12">TK_1</strain>
    </source>
</reference>
<comment type="function">
    <text evidence="6 8">The SPT4-SPT5 complex mediates both activation and inhibition of transcription elongation, and plays a role in pre-mRNA processing. This complex seems to be important for the stability of the RNA polymerase II elongation machinery on the chromatin template but not for the inherent ability of this machinery to translocate down the gene.</text>
</comment>
<protein>
    <recommendedName>
        <fullName evidence="3 8">Transcription elongation factor SPT5</fullName>
    </recommendedName>
</protein>